<dbReference type="Proteomes" id="UP000272729">
    <property type="component" value="Unassembled WGS sequence"/>
</dbReference>
<reference evidence="2 3" key="1">
    <citation type="submission" date="2018-10" db="EMBL/GenBank/DDBJ databases">
        <title>Sequencing the genomes of 1000 actinobacteria strains.</title>
        <authorList>
            <person name="Klenk H.-P."/>
        </authorList>
    </citation>
    <scope>NUCLEOTIDE SEQUENCE [LARGE SCALE GENOMIC DNA]</scope>
    <source>
        <strain evidence="2 3">DSM 43911</strain>
    </source>
</reference>
<dbReference type="AlphaFoldDB" id="A0A495XF71"/>
<evidence type="ECO:0000256" key="1">
    <source>
        <dbReference type="SAM" id="SignalP"/>
    </source>
</evidence>
<feature type="signal peptide" evidence="1">
    <location>
        <begin position="1"/>
        <end position="20"/>
    </location>
</feature>
<dbReference type="EMBL" id="RBXR01000001">
    <property type="protein sequence ID" value="RKT73101.1"/>
    <property type="molecule type" value="Genomic_DNA"/>
</dbReference>
<gene>
    <name evidence="2" type="ORF">DFJ66_6428</name>
</gene>
<sequence length="89" mass="9073">MRRLLITALLLMGTATTAHADPGLYSCGTSVNGSTGNGWCSGTGTFRVVVACENGTFARSPWVTIQTGQGMIGTSCTSADAVGAEIDTK</sequence>
<organism evidence="2 3">
    <name type="scientific">Saccharothrix variisporea</name>
    <dbReference type="NCBI Taxonomy" id="543527"/>
    <lineage>
        <taxon>Bacteria</taxon>
        <taxon>Bacillati</taxon>
        <taxon>Actinomycetota</taxon>
        <taxon>Actinomycetes</taxon>
        <taxon>Pseudonocardiales</taxon>
        <taxon>Pseudonocardiaceae</taxon>
        <taxon>Saccharothrix</taxon>
    </lineage>
</organism>
<comment type="caution">
    <text evidence="2">The sequence shown here is derived from an EMBL/GenBank/DDBJ whole genome shotgun (WGS) entry which is preliminary data.</text>
</comment>
<evidence type="ECO:0000313" key="2">
    <source>
        <dbReference type="EMBL" id="RKT73101.1"/>
    </source>
</evidence>
<name>A0A495XF71_9PSEU</name>
<protein>
    <submittedName>
        <fullName evidence="2">Uncharacterized protein</fullName>
    </submittedName>
</protein>
<keyword evidence="1" id="KW-0732">Signal</keyword>
<evidence type="ECO:0000313" key="3">
    <source>
        <dbReference type="Proteomes" id="UP000272729"/>
    </source>
</evidence>
<proteinExistence type="predicted"/>
<dbReference type="RefSeq" id="WP_121226619.1">
    <property type="nucleotide sequence ID" value="NZ_JBIUBA010000045.1"/>
</dbReference>
<dbReference type="OrthoDB" id="3698865at2"/>
<feature type="chain" id="PRO_5019792697" evidence="1">
    <location>
        <begin position="21"/>
        <end position="89"/>
    </location>
</feature>
<accession>A0A495XF71</accession>
<keyword evidence="3" id="KW-1185">Reference proteome</keyword>